<dbReference type="Gene3D" id="2.60.40.3010">
    <property type="match status" value="2"/>
</dbReference>
<accession>A0AAC9XP72</accession>
<proteinExistence type="inferred from homology"/>
<dbReference type="GO" id="GO:0016787">
    <property type="term" value="F:hydrolase activity"/>
    <property type="evidence" value="ECO:0007669"/>
    <property type="project" value="UniProtKB-KW"/>
</dbReference>
<dbReference type="SUPFAM" id="SSF54060">
    <property type="entry name" value="His-Me finger endonucleases"/>
    <property type="match status" value="1"/>
</dbReference>
<evidence type="ECO:0000256" key="1">
    <source>
        <dbReference type="ARBA" id="ARBA00006429"/>
    </source>
</evidence>
<dbReference type="EMBL" id="CP022272">
    <property type="protein sequence ID" value="ASJ97746.1"/>
    <property type="molecule type" value="Genomic_DNA"/>
</dbReference>
<dbReference type="KEGG" id="smav:CFF01_14790"/>
<dbReference type="InterPro" id="IPR001322">
    <property type="entry name" value="Lamin_tail_dom"/>
</dbReference>
<dbReference type="PANTHER" id="PTHR33607">
    <property type="entry name" value="ENDONUCLEASE-1"/>
    <property type="match status" value="1"/>
</dbReference>
<evidence type="ECO:0000256" key="2">
    <source>
        <dbReference type="ARBA" id="ARBA00022722"/>
    </source>
</evidence>
<evidence type="ECO:0000313" key="5">
    <source>
        <dbReference type="EMBL" id="ASJ97746.1"/>
    </source>
</evidence>
<dbReference type="PROSITE" id="PS51841">
    <property type="entry name" value="LTD"/>
    <property type="match status" value="1"/>
</dbReference>
<name>A0AAC9XP72_9GAMM</name>
<keyword evidence="3" id="KW-0378">Hydrolase</keyword>
<organism evidence="5 6">
    <name type="scientific">Shewanella marisflavi</name>
    <dbReference type="NCBI Taxonomy" id="260364"/>
    <lineage>
        <taxon>Bacteria</taxon>
        <taxon>Pseudomonadati</taxon>
        <taxon>Pseudomonadota</taxon>
        <taxon>Gammaproteobacteria</taxon>
        <taxon>Alteromonadales</taxon>
        <taxon>Shewanellaceae</taxon>
        <taxon>Shewanella</taxon>
    </lineage>
</organism>
<dbReference type="InterPro" id="IPR020008">
    <property type="entry name" value="GlyGly_CTERM"/>
</dbReference>
<evidence type="ECO:0000313" key="6">
    <source>
        <dbReference type="Proteomes" id="UP000198233"/>
    </source>
</evidence>
<reference evidence="5 6" key="1">
    <citation type="submission" date="2017-06" db="EMBL/GenBank/DDBJ databases">
        <title>Complete genome sequence of Shewanella marisflavi EP1 associated with anaerobic 2,4-dinitrotoluene reduction and salt tolerance.</title>
        <authorList>
            <person name="Huang J."/>
        </authorList>
    </citation>
    <scope>NUCLEOTIDE SEQUENCE [LARGE SCALE GENOMIC DNA]</scope>
    <source>
        <strain evidence="5 6">EP1</strain>
    </source>
</reference>
<dbReference type="NCBIfam" id="TIGR03501">
    <property type="entry name" value="GlyGly_CTERM"/>
    <property type="match status" value="1"/>
</dbReference>
<sequence length="900" mass="95783">MKRLPLGSAFPIKDLNRDTIMRIKKNAVAAATAMVLGSLSTGASANLVITEYIEGSSNNKAVEISNLGSSAIDLDANVYKLTLFGNGSTAPGNTETLTGTLEPGKSVIFHNASAAEEFKKGSASTVTYFNGDDALVLTKDDAVIDRFGKRGEDPGSAWTDSNDANFSTANKTLRRKASVTTGDTLAEADFPGTDNQWVVFDQDTSDGLGCPGEGACSSEATPGVLLITEYIEGSSNNKAIEISNVGGSAIDLDANVYKLTLFGNGSTDPGNTETLTGILEPGKSVIFHNASAAEAFKKGSASTVTYFNGDDALVLTKDDVVIDRFGKRGEDPGSAWTDPNDANFSTQNKTLRRKASVTAGDTVAEADFPGANNQWAVFDSDTADGLGCAGEGACDGSVTPPEPKPETGPCTGCETLTPVADPASFNGEIYYSEVLSGEFANAEELKNALSVIIAKDHKQLTYKQVWSALTYADQDSANDKNVIEIYTGESISKYDNQTSGSGVGKWNREHVWAKSHGFPSESQWGYTDAHHLRPSDPGINTARSNNDFGACKDTGEEVLFNGVGTGNYLDLTTDCWEPRDQVKGDVARMIMYMDTRYQGTDTATTNMPDLVAVDRLTTTDEDSAPLIGTLCTLYAWNKLDPVDSYEQNRNNQVYKYQGNRNPFIDRPELVQEVYGAVCGDDPNPVLVVDGDLVTPESVTEGAEYTLDASAITAGEGVALTYKWEQVLGEEKTLVGDQAILSLTAPMVNADETLNFTVTISDGTLQTSKAVSLSVINVPLSLNVEFAGTTIVNEGDATSITATVADAPEGASYSWKQVSGSSAEYTATGLTLDVTSPSVNIDQELVFELTVTVDGESVSEFVSIEVKNTEEPGWTKPDGAGSLGGLVMLLLPVMWWRRRQG</sequence>
<keyword evidence="2" id="KW-0540">Nuclease</keyword>
<dbReference type="InterPro" id="IPR007346">
    <property type="entry name" value="Endonuclease-I"/>
</dbReference>
<evidence type="ECO:0000259" key="4">
    <source>
        <dbReference type="PROSITE" id="PS51841"/>
    </source>
</evidence>
<dbReference type="Proteomes" id="UP000198233">
    <property type="component" value="Chromosome"/>
</dbReference>
<dbReference type="PANTHER" id="PTHR33607:SF2">
    <property type="entry name" value="ENDONUCLEASE-1"/>
    <property type="match status" value="1"/>
</dbReference>
<dbReference type="Pfam" id="PF04231">
    <property type="entry name" value="Endonuclease_1"/>
    <property type="match status" value="1"/>
</dbReference>
<evidence type="ECO:0000256" key="3">
    <source>
        <dbReference type="ARBA" id="ARBA00022801"/>
    </source>
</evidence>
<gene>
    <name evidence="5" type="ORF">CFF01_14790</name>
</gene>
<dbReference type="AlphaFoldDB" id="A0AAC9XP72"/>
<dbReference type="Pfam" id="PF00932">
    <property type="entry name" value="LTD"/>
    <property type="match status" value="2"/>
</dbReference>
<comment type="similarity">
    <text evidence="1">Belongs to the EndA/NucM nuclease family.</text>
</comment>
<dbReference type="GO" id="GO:0004518">
    <property type="term" value="F:nuclease activity"/>
    <property type="evidence" value="ECO:0007669"/>
    <property type="project" value="UniProtKB-KW"/>
</dbReference>
<dbReference type="InterPro" id="IPR044925">
    <property type="entry name" value="His-Me_finger_sf"/>
</dbReference>
<feature type="domain" description="LTD" evidence="4">
    <location>
        <begin position="37"/>
        <end position="249"/>
    </location>
</feature>
<protein>
    <recommendedName>
        <fullName evidence="4">LTD domain-containing protein</fullName>
    </recommendedName>
</protein>